<dbReference type="EMBL" id="UZAN01051475">
    <property type="protein sequence ID" value="VDP88926.1"/>
    <property type="molecule type" value="Genomic_DNA"/>
</dbReference>
<organism evidence="1 2">
    <name type="scientific">Echinostoma caproni</name>
    <dbReference type="NCBI Taxonomy" id="27848"/>
    <lineage>
        <taxon>Eukaryota</taxon>
        <taxon>Metazoa</taxon>
        <taxon>Spiralia</taxon>
        <taxon>Lophotrochozoa</taxon>
        <taxon>Platyhelminthes</taxon>
        <taxon>Trematoda</taxon>
        <taxon>Digenea</taxon>
        <taxon>Plagiorchiida</taxon>
        <taxon>Echinostomata</taxon>
        <taxon>Echinostomatoidea</taxon>
        <taxon>Echinostomatidae</taxon>
        <taxon>Echinostoma</taxon>
    </lineage>
</organism>
<proteinExistence type="predicted"/>
<dbReference type="Proteomes" id="UP000272942">
    <property type="component" value="Unassembled WGS sequence"/>
</dbReference>
<dbReference type="AlphaFoldDB" id="A0A3P8L5E3"/>
<evidence type="ECO:0000313" key="1">
    <source>
        <dbReference type="EMBL" id="VDP88926.1"/>
    </source>
</evidence>
<evidence type="ECO:0000313" key="2">
    <source>
        <dbReference type="Proteomes" id="UP000272942"/>
    </source>
</evidence>
<name>A0A3P8L5E3_9TREM</name>
<sequence length="234" mass="25910">MIDAGVRVIISLTGCGAAMYTAQVTSKHHVVHLVIPFPVCQQLPPEGEMLTLWFQPDPKAITQLLFQIASMEHASNTLLLNNGESVAPNELLSMSVKAMLDDANFFPAFSVQQFSTEADRLWDTEGRYAQPSLPALFSLMESTRPSNLSRATFEHVFAFTPNGGELEVVRNEQVCVSLVPGIDKLMLQSKLLRKKDVTFAEQQKICEKLDEVMQAPAHHQLDSADVVTGQFSHL</sequence>
<reference evidence="1 2" key="1">
    <citation type="submission" date="2018-11" db="EMBL/GenBank/DDBJ databases">
        <authorList>
            <consortium name="Pathogen Informatics"/>
        </authorList>
    </citation>
    <scope>NUCLEOTIDE SEQUENCE [LARGE SCALE GENOMIC DNA]</scope>
    <source>
        <strain evidence="1 2">Egypt</strain>
    </source>
</reference>
<accession>A0A3P8L5E3</accession>
<protein>
    <submittedName>
        <fullName evidence="1">Uncharacterized protein</fullName>
    </submittedName>
</protein>
<dbReference type="OrthoDB" id="6309362at2759"/>
<gene>
    <name evidence="1" type="ORF">ECPE_LOCUS11764</name>
</gene>
<keyword evidence="2" id="KW-1185">Reference proteome</keyword>